<dbReference type="Proteomes" id="UP000188268">
    <property type="component" value="Unassembled WGS sequence"/>
</dbReference>
<gene>
    <name evidence="1" type="ORF">CCACVL1_27973</name>
</gene>
<accession>A0A1R3G7W9</accession>
<name>A0A1R3G7W9_COCAP</name>
<dbReference type="Gramene" id="OMO54204">
    <property type="protein sequence ID" value="OMO54204"/>
    <property type="gene ID" value="CCACVL1_27973"/>
</dbReference>
<evidence type="ECO:0000313" key="1">
    <source>
        <dbReference type="EMBL" id="OMO54204.1"/>
    </source>
</evidence>
<evidence type="ECO:0000313" key="2">
    <source>
        <dbReference type="Proteomes" id="UP000188268"/>
    </source>
</evidence>
<protein>
    <submittedName>
        <fullName evidence="1">Uncharacterized protein</fullName>
    </submittedName>
</protein>
<keyword evidence="2" id="KW-1185">Reference proteome</keyword>
<comment type="caution">
    <text evidence="1">The sequence shown here is derived from an EMBL/GenBank/DDBJ whole genome shotgun (WGS) entry which is preliminary data.</text>
</comment>
<organism evidence="1 2">
    <name type="scientific">Corchorus capsularis</name>
    <name type="common">Jute</name>
    <dbReference type="NCBI Taxonomy" id="210143"/>
    <lineage>
        <taxon>Eukaryota</taxon>
        <taxon>Viridiplantae</taxon>
        <taxon>Streptophyta</taxon>
        <taxon>Embryophyta</taxon>
        <taxon>Tracheophyta</taxon>
        <taxon>Spermatophyta</taxon>
        <taxon>Magnoliopsida</taxon>
        <taxon>eudicotyledons</taxon>
        <taxon>Gunneridae</taxon>
        <taxon>Pentapetalae</taxon>
        <taxon>rosids</taxon>
        <taxon>malvids</taxon>
        <taxon>Malvales</taxon>
        <taxon>Malvaceae</taxon>
        <taxon>Grewioideae</taxon>
        <taxon>Apeibeae</taxon>
        <taxon>Corchorus</taxon>
    </lineage>
</organism>
<sequence>MTKYHHLLRELEEPLAQAARCDMALSNP</sequence>
<dbReference type="EMBL" id="AWWV01015014">
    <property type="protein sequence ID" value="OMO54204.1"/>
    <property type="molecule type" value="Genomic_DNA"/>
</dbReference>
<proteinExistence type="predicted"/>
<dbReference type="AlphaFoldDB" id="A0A1R3G7W9"/>
<reference evidence="1 2" key="1">
    <citation type="submission" date="2013-09" db="EMBL/GenBank/DDBJ databases">
        <title>Corchorus capsularis genome sequencing.</title>
        <authorList>
            <person name="Alam M."/>
            <person name="Haque M.S."/>
            <person name="Islam M.S."/>
            <person name="Emdad E.M."/>
            <person name="Islam M.M."/>
            <person name="Ahmed B."/>
            <person name="Halim A."/>
            <person name="Hossen Q.M.M."/>
            <person name="Hossain M.Z."/>
            <person name="Ahmed R."/>
            <person name="Khan M.M."/>
            <person name="Islam R."/>
            <person name="Rashid M.M."/>
            <person name="Khan S.A."/>
            <person name="Rahman M.S."/>
            <person name="Alam M."/>
        </authorList>
    </citation>
    <scope>NUCLEOTIDE SEQUENCE [LARGE SCALE GENOMIC DNA]</scope>
    <source>
        <strain evidence="2">cv. CVL-1</strain>
        <tissue evidence="1">Whole seedling</tissue>
    </source>
</reference>